<dbReference type="Pfam" id="PF23725">
    <property type="entry name" value="Dredd_N"/>
    <property type="match status" value="1"/>
</dbReference>
<dbReference type="VEuPathDB" id="VectorBase:AALB017664"/>
<evidence type="ECO:0000259" key="11">
    <source>
        <dbReference type="PROSITE" id="PS50207"/>
    </source>
</evidence>
<dbReference type="Pfam" id="PF23724">
    <property type="entry name" value="Dredd_2nd"/>
    <property type="match status" value="1"/>
</dbReference>
<keyword evidence="5 10" id="KW-1133">Transmembrane helix</keyword>
<feature type="domain" description="Caspase family p10" evidence="11">
    <location>
        <begin position="409"/>
        <end position="496"/>
    </location>
</feature>
<sequence>MLTQEDVAFIESELSFEDRISLILLLYGQRNPNYALQIWTVAASASGKVTGSSFLVEWMDIAQSKDSGWEMELLEALTILEQNTLLLRVGCNDEALRLLFYPRTTELAVKVHPLLKGLYHFCERLDDGNARKLAKQLGQPYGATADVAENCFEVVLLRLLSSEAIRLGSKGESQECDLLTLSAACKAVELDDESYFLKGIVDHFNGTLPKQIQEQSDATAKSETQQRKLRSAMTTTEPSPRRTAKITLERYHFVPERAGVFLLINQFTFHRETNPELSELLPAKPLRPRKGTAVDKNALVQLFSRFGYEMIIEENITHLQIMQSVAQAVQKVEPTHCSLVVCLLSHGQEGKVYGTNSIPLEVKAIQSLMANERVTGKPKLLIVQACQGSELQSAVPIPRYEHDGVVISPERTASVYMDFLVAWSTVPGFASVRHVDKGSWFIQELCAKLQLLHQSEHFADILTAVIDDVSSKRGYGNECMVPIVQSTLSKKLYFTSQPSSPYELGQKMHYRHEELPAIPTKNESLATVNDAKYEQSIVWPFLIQNAMENPMCTSTTPANSTVAVLLWTTIAVFGIVYTLLGYRCLRAIGFLTGLAAGAGCIILLQNKNITGFGNLAAPALAVVAGLFGAVLGSTHPISSTLIGASAGALVAGATIAACIATLPHYIFGENELFVSVIGGAIICAIVALFCPKFMSIIASSIIGSAMILCSIDFFMHGLNTLDWIFNMKPDPSPPPCWGGVILCCWPISSVLGVLVQSFVTAWKIDHRRQLHHRRRRHYKTRSGSRSRETREEARQRKYRYLYQVRTARGDIISQNFVSALQKHVTPDSGPPSEVSTKLGSNDRNTARSDRTHLTNLPDSDYDKLDPTASCEKR</sequence>
<keyword evidence="6 10" id="KW-0472">Membrane</keyword>
<evidence type="ECO:0000256" key="2">
    <source>
        <dbReference type="ARBA" id="ARBA00006244"/>
    </source>
</evidence>
<dbReference type="SMART" id="SM00115">
    <property type="entry name" value="CASc"/>
    <property type="match status" value="1"/>
</dbReference>
<dbReference type="PROSITE" id="PS50208">
    <property type="entry name" value="CASPASE_P20"/>
    <property type="match status" value="1"/>
</dbReference>
<feature type="compositionally biased region" description="Basic and acidic residues" evidence="9">
    <location>
        <begin position="860"/>
        <end position="873"/>
    </location>
</feature>
<dbReference type="Pfam" id="PF00656">
    <property type="entry name" value="Peptidase_C14"/>
    <property type="match status" value="1"/>
</dbReference>
<dbReference type="EnsemblMetazoa" id="AALB009798-RA">
    <property type="protein sequence ID" value="AALB009798-PA"/>
    <property type="gene ID" value="AALB009798"/>
</dbReference>
<dbReference type="PROSITE" id="PS50207">
    <property type="entry name" value="CASPASE_P10"/>
    <property type="match status" value="1"/>
</dbReference>
<dbReference type="VEuPathDB" id="VectorBase:AALB20_033426"/>
<evidence type="ECO:0000256" key="6">
    <source>
        <dbReference type="ARBA" id="ARBA00023136"/>
    </source>
</evidence>
<keyword evidence="14" id="KW-1185">Reference proteome</keyword>
<dbReference type="GO" id="GO:0006508">
    <property type="term" value="P:proteolysis"/>
    <property type="evidence" value="ECO:0007669"/>
    <property type="project" value="InterPro"/>
</dbReference>
<feature type="domain" description="Caspase family p20" evidence="12">
    <location>
        <begin position="257"/>
        <end position="390"/>
    </location>
</feature>
<accession>A0A182FTB8</accession>
<reference evidence="13 14" key="1">
    <citation type="journal article" date="2017" name="G3 (Bethesda)">
        <title>The Physical Genome Mapping of Anopheles albimanus Corrected Scaffold Misassemblies and Identified Interarm Rearrangements in Genus Anopheles.</title>
        <authorList>
            <person name="Artemov G.N."/>
            <person name="Peery A.N."/>
            <person name="Jiang X."/>
            <person name="Tu Z."/>
            <person name="Stegniy V.N."/>
            <person name="Sharakhova M.V."/>
            <person name="Sharakhov I.V."/>
        </authorList>
    </citation>
    <scope>NUCLEOTIDE SEQUENCE [LARGE SCALE GENOMIC DNA]</scope>
    <source>
        <strain evidence="13 14">ALBI9_A</strain>
    </source>
</reference>
<dbReference type="InterPro" id="IPR002138">
    <property type="entry name" value="Pept_C14_p10"/>
</dbReference>
<feature type="region of interest" description="Disordered" evidence="9">
    <location>
        <begin position="212"/>
        <end position="240"/>
    </location>
</feature>
<protein>
    <recommendedName>
        <fullName evidence="7">Transmembrane protein 198</fullName>
    </recommendedName>
</protein>
<feature type="region of interest" description="Disordered" evidence="9">
    <location>
        <begin position="773"/>
        <end position="792"/>
    </location>
</feature>
<dbReference type="InterPro" id="IPR040236">
    <property type="entry name" value="TMEM198"/>
</dbReference>
<name>A0A182FTB8_ANOAL</name>
<evidence type="ECO:0000256" key="8">
    <source>
        <dbReference type="RuleBase" id="RU003971"/>
    </source>
</evidence>
<keyword evidence="4 10" id="KW-0812">Transmembrane</keyword>
<dbReference type="Proteomes" id="UP000069272">
    <property type="component" value="Chromosome 3R"/>
</dbReference>
<feature type="compositionally biased region" description="Polar residues" evidence="9">
    <location>
        <begin position="212"/>
        <end position="223"/>
    </location>
</feature>
<dbReference type="InterPro" id="IPR001309">
    <property type="entry name" value="Pept_C14_p20"/>
</dbReference>
<feature type="transmembrane region" description="Helical" evidence="10">
    <location>
        <begin position="672"/>
        <end position="690"/>
    </location>
</feature>
<dbReference type="InterPro" id="IPR033139">
    <property type="entry name" value="Caspase_cys_AS"/>
</dbReference>
<dbReference type="Pfam" id="PF13886">
    <property type="entry name" value="TM7S3_TM198"/>
    <property type="match status" value="1"/>
</dbReference>
<evidence type="ECO:0000256" key="1">
    <source>
        <dbReference type="ARBA" id="ARBA00004141"/>
    </source>
</evidence>
<dbReference type="PROSITE" id="PS01122">
    <property type="entry name" value="CASPASE_CYS"/>
    <property type="match status" value="1"/>
</dbReference>
<dbReference type="InterPro" id="IPR029030">
    <property type="entry name" value="Caspase-like_dom_sf"/>
</dbReference>
<reference evidence="13" key="2">
    <citation type="submission" date="2022-08" db="UniProtKB">
        <authorList>
            <consortium name="EnsemblMetazoa"/>
        </authorList>
    </citation>
    <scope>IDENTIFICATION</scope>
    <source>
        <strain evidence="13">STECLA/ALBI9_A</strain>
    </source>
</reference>
<dbReference type="SUPFAM" id="SSF52129">
    <property type="entry name" value="Caspase-like"/>
    <property type="match status" value="1"/>
</dbReference>
<comment type="similarity">
    <text evidence="3 8">Belongs to the peptidase C14A family.</text>
</comment>
<evidence type="ECO:0000313" key="14">
    <source>
        <dbReference type="Proteomes" id="UP000069272"/>
    </source>
</evidence>
<feature type="transmembrane region" description="Helical" evidence="10">
    <location>
        <begin position="644"/>
        <end position="666"/>
    </location>
</feature>
<evidence type="ECO:0000256" key="5">
    <source>
        <dbReference type="ARBA" id="ARBA00022989"/>
    </source>
</evidence>
<dbReference type="PANTHER" id="PTHR31247">
    <property type="entry name" value="TRANSMEMBRANE PROTEIN 198 FAMILY MEMBER"/>
    <property type="match status" value="1"/>
</dbReference>
<dbReference type="AlphaFoldDB" id="A0A182FTB8"/>
<feature type="transmembrane region" description="Helical" evidence="10">
    <location>
        <begin position="697"/>
        <end position="717"/>
    </location>
</feature>
<feature type="compositionally biased region" description="Polar residues" evidence="9">
    <location>
        <begin position="833"/>
        <end position="843"/>
    </location>
</feature>
<feature type="transmembrane region" description="Helical" evidence="10">
    <location>
        <begin position="562"/>
        <end position="580"/>
    </location>
</feature>
<dbReference type="InterPro" id="IPR011600">
    <property type="entry name" value="Pept_C14_caspase"/>
</dbReference>
<dbReference type="InterPro" id="IPR015917">
    <property type="entry name" value="Pept_C14A"/>
</dbReference>
<feature type="region of interest" description="Disordered" evidence="9">
    <location>
        <begin position="822"/>
        <end position="873"/>
    </location>
</feature>
<dbReference type="VEuPathDB" id="VectorBase:AALB20_037892"/>
<dbReference type="InterPro" id="IPR025256">
    <property type="entry name" value="TM7S3/TM198-like_dom"/>
</dbReference>
<evidence type="ECO:0000256" key="10">
    <source>
        <dbReference type="SAM" id="Phobius"/>
    </source>
</evidence>
<comment type="subcellular location">
    <subcellularLocation>
        <location evidence="1">Membrane</location>
        <topology evidence="1">Multi-pass membrane protein</topology>
    </subcellularLocation>
</comment>
<evidence type="ECO:0000259" key="12">
    <source>
        <dbReference type="PROSITE" id="PS50208"/>
    </source>
</evidence>
<evidence type="ECO:0000313" key="13">
    <source>
        <dbReference type="EnsemblMetazoa" id="AALB009798-PA"/>
    </source>
</evidence>
<comment type="similarity">
    <text evidence="2">Belongs to the TMEM198 family.</text>
</comment>
<feature type="compositionally biased region" description="Basic residues" evidence="9">
    <location>
        <begin position="773"/>
        <end position="784"/>
    </location>
</feature>
<evidence type="ECO:0000256" key="7">
    <source>
        <dbReference type="ARBA" id="ARBA00049737"/>
    </source>
</evidence>
<evidence type="ECO:0000256" key="4">
    <source>
        <dbReference type="ARBA" id="ARBA00022692"/>
    </source>
</evidence>
<dbReference type="VEuPathDB" id="VectorBase:AALB017663"/>
<organism evidence="13 14">
    <name type="scientific">Anopheles albimanus</name>
    <name type="common">New world malaria mosquito</name>
    <dbReference type="NCBI Taxonomy" id="7167"/>
    <lineage>
        <taxon>Eukaryota</taxon>
        <taxon>Metazoa</taxon>
        <taxon>Ecdysozoa</taxon>
        <taxon>Arthropoda</taxon>
        <taxon>Hexapoda</taxon>
        <taxon>Insecta</taxon>
        <taxon>Pterygota</taxon>
        <taxon>Neoptera</taxon>
        <taxon>Endopterygota</taxon>
        <taxon>Diptera</taxon>
        <taxon>Nematocera</taxon>
        <taxon>Culicoidea</taxon>
        <taxon>Culicidae</taxon>
        <taxon>Anophelinae</taxon>
        <taxon>Anopheles</taxon>
    </lineage>
</organism>
<proteinExistence type="inferred from homology"/>
<evidence type="ECO:0000256" key="3">
    <source>
        <dbReference type="ARBA" id="ARBA00010134"/>
    </source>
</evidence>
<dbReference type="GO" id="GO:0004197">
    <property type="term" value="F:cysteine-type endopeptidase activity"/>
    <property type="evidence" value="ECO:0007669"/>
    <property type="project" value="InterPro"/>
</dbReference>
<feature type="transmembrane region" description="Helical" evidence="10">
    <location>
        <begin position="611"/>
        <end position="632"/>
    </location>
</feature>
<dbReference type="InterPro" id="IPR056260">
    <property type="entry name" value="Dredd_2nd"/>
</dbReference>
<feature type="transmembrane region" description="Helical" evidence="10">
    <location>
        <begin position="737"/>
        <end position="764"/>
    </location>
</feature>
<feature type="transmembrane region" description="Helical" evidence="10">
    <location>
        <begin position="587"/>
        <end position="605"/>
    </location>
</feature>
<dbReference type="PANTHER" id="PTHR31247:SF5">
    <property type="entry name" value="DUF4203 DOMAIN-CONTAINING PROTEIN"/>
    <property type="match status" value="1"/>
</dbReference>
<evidence type="ECO:0000256" key="9">
    <source>
        <dbReference type="SAM" id="MobiDB-lite"/>
    </source>
</evidence>
<dbReference type="STRING" id="7167.A0A182FTB8"/>
<dbReference type="PRINTS" id="PR00376">
    <property type="entry name" value="IL1BCENZYME"/>
</dbReference>
<dbReference type="InterPro" id="IPR056259">
    <property type="entry name" value="Dredd_N"/>
</dbReference>
<dbReference type="GO" id="GO:0005886">
    <property type="term" value="C:plasma membrane"/>
    <property type="evidence" value="ECO:0007669"/>
    <property type="project" value="TreeGrafter"/>
</dbReference>
<dbReference type="Gene3D" id="3.40.50.1460">
    <property type="match status" value="1"/>
</dbReference>